<dbReference type="Pfam" id="PF18806">
    <property type="entry name" value="Importin_rep_3"/>
    <property type="match status" value="1"/>
</dbReference>
<dbReference type="InterPro" id="IPR057942">
    <property type="entry name" value="TPR_TNPO3_IPO13_3rd"/>
</dbReference>
<dbReference type="PANTHER" id="PTHR12363">
    <property type="entry name" value="TRANSPORTIN 3 AND IMPORTIN 13"/>
    <property type="match status" value="1"/>
</dbReference>
<keyword evidence="3" id="KW-0813">Transport</keyword>
<dbReference type="Pfam" id="PF24140">
    <property type="entry name" value="TPR_TNPO3_IPO13_3rd"/>
    <property type="match status" value="1"/>
</dbReference>
<dbReference type="InterPro" id="IPR016024">
    <property type="entry name" value="ARM-type_fold"/>
</dbReference>
<evidence type="ECO:0000256" key="1">
    <source>
        <dbReference type="ARBA" id="ARBA00004123"/>
    </source>
</evidence>
<dbReference type="EMBL" id="JASNWA010000009">
    <property type="protein sequence ID" value="KAK3169365.1"/>
    <property type="molecule type" value="Genomic_DNA"/>
</dbReference>
<keyword evidence="5" id="KW-0539">Nucleus</keyword>
<dbReference type="InterPro" id="IPR040520">
    <property type="entry name" value="Importin_rep_3"/>
</dbReference>
<dbReference type="InterPro" id="IPR001494">
    <property type="entry name" value="Importin-beta_N"/>
</dbReference>
<keyword evidence="4" id="KW-0653">Protein transport</keyword>
<gene>
    <name evidence="7" type="ORF">OEA41_008748</name>
</gene>
<proteinExistence type="inferred from homology"/>
<evidence type="ECO:0000313" key="7">
    <source>
        <dbReference type="EMBL" id="KAK3169365.1"/>
    </source>
</evidence>
<comment type="subcellular location">
    <subcellularLocation>
        <location evidence="1">Nucleus</location>
    </subcellularLocation>
</comment>
<dbReference type="GO" id="GO:0005737">
    <property type="term" value="C:cytoplasm"/>
    <property type="evidence" value="ECO:0007669"/>
    <property type="project" value="TreeGrafter"/>
</dbReference>
<dbReference type="GO" id="GO:0006606">
    <property type="term" value="P:protein import into nucleus"/>
    <property type="evidence" value="ECO:0007669"/>
    <property type="project" value="TreeGrafter"/>
</dbReference>
<dbReference type="PANTHER" id="PTHR12363:SF33">
    <property type="entry name" value="IMPORTIN-13"/>
    <property type="match status" value="1"/>
</dbReference>
<evidence type="ECO:0000256" key="5">
    <source>
        <dbReference type="ARBA" id="ARBA00023242"/>
    </source>
</evidence>
<dbReference type="GO" id="GO:0031267">
    <property type="term" value="F:small GTPase binding"/>
    <property type="evidence" value="ECO:0007669"/>
    <property type="project" value="InterPro"/>
</dbReference>
<organism evidence="7 8">
    <name type="scientific">Lepraria neglecta</name>
    <dbReference type="NCBI Taxonomy" id="209136"/>
    <lineage>
        <taxon>Eukaryota</taxon>
        <taxon>Fungi</taxon>
        <taxon>Dikarya</taxon>
        <taxon>Ascomycota</taxon>
        <taxon>Pezizomycotina</taxon>
        <taxon>Lecanoromycetes</taxon>
        <taxon>OSLEUM clade</taxon>
        <taxon>Lecanoromycetidae</taxon>
        <taxon>Lecanorales</taxon>
        <taxon>Lecanorineae</taxon>
        <taxon>Stereocaulaceae</taxon>
        <taxon>Lepraria</taxon>
    </lineage>
</organism>
<dbReference type="InterPro" id="IPR011989">
    <property type="entry name" value="ARM-like"/>
</dbReference>
<name>A0AAD9Z194_9LECA</name>
<dbReference type="Pfam" id="PF03810">
    <property type="entry name" value="IBN_N"/>
    <property type="match status" value="1"/>
</dbReference>
<keyword evidence="8" id="KW-1185">Reference proteome</keyword>
<comment type="similarity">
    <text evidence="2">Belongs to the importin beta family.</text>
</comment>
<dbReference type="Gene3D" id="1.25.10.10">
    <property type="entry name" value="Leucine-rich Repeat Variant"/>
    <property type="match status" value="1"/>
</dbReference>
<reference evidence="7" key="1">
    <citation type="submission" date="2022-11" db="EMBL/GenBank/DDBJ databases">
        <title>Chromosomal genome sequence assembly and mating type (MAT) locus characterization of the leprose asexual lichenized fungus Lepraria neglecta (Nyl.) Erichsen.</title>
        <authorList>
            <person name="Allen J.L."/>
            <person name="Pfeffer B."/>
        </authorList>
    </citation>
    <scope>NUCLEOTIDE SEQUENCE</scope>
    <source>
        <strain evidence="7">Allen 5258</strain>
    </source>
</reference>
<feature type="domain" description="Importin N-terminal" evidence="6">
    <location>
        <begin position="40"/>
        <end position="102"/>
    </location>
</feature>
<protein>
    <recommendedName>
        <fullName evidence="6">Importin N-terminal domain-containing protein</fullName>
    </recommendedName>
</protein>
<evidence type="ECO:0000259" key="6">
    <source>
        <dbReference type="Pfam" id="PF03810"/>
    </source>
</evidence>
<dbReference type="AlphaFoldDB" id="A0AAD9Z194"/>
<dbReference type="Proteomes" id="UP001276659">
    <property type="component" value="Unassembled WGS sequence"/>
</dbReference>
<evidence type="ECO:0000256" key="2">
    <source>
        <dbReference type="ARBA" id="ARBA00007991"/>
    </source>
</evidence>
<comment type="caution">
    <text evidence="7">The sequence shown here is derived from an EMBL/GenBank/DDBJ whole genome shotgun (WGS) entry which is preliminary data.</text>
</comment>
<evidence type="ECO:0000256" key="3">
    <source>
        <dbReference type="ARBA" id="ARBA00022448"/>
    </source>
</evidence>
<dbReference type="InterPro" id="IPR051345">
    <property type="entry name" value="Importin_beta-like_NTR"/>
</dbReference>
<sequence length="1046" mass="117160">MVSANSNGDAPIELHSLEEVEKLVQRLYLPGSPQEITRIQDALQKIQRSQEGWQLADALLRSTDNNVRFFGALTFLMKINKDWDSLSEEDAPLLLNTLIQWLLRLVNGGAPKMVIRKLCTALISYYLRPSSIWKQPIRHLVLCLNEGDVVPSNILDQAPPISSILPNLSLSSALAILWFSRGLAEEVKASAPGLETYGPTSWGRSFDLLTKRLQTQILRESIFKHRRFSGRTPIYDESNDWAGFKLVRREHIMLSCEYRRRVRSTCWLIHQKDWIGYAHRAWIDKAIELDPFRQLTPLAIIALYNDDMYGVTVELFTDVLTNFSAFLNAQDFMSLSTILTNPKAQGIISRLKEGDYDVEVMSFARLLLAYGDAAVQDLAEKADVQQFNQIVLQLLDLLSCDGYPGVEDEICAEALEFWMTYTEHLIDSLFSAEKQKPAWMDSARQRVEAVIEACWVKIRMPSSEVAITWDSDAKASFKNFRRDVEDILQSSYTLLGIDVFGKLAHLALQSLQSHAWLELEATLYCLNALSDSVADEDMVDQILSRLFGSSLFADMTNTTNSIPAKTRQTAVTMITRYATFFERNVDHLPSMLNFLFESLKASALANVAARAIASTCSTCRKSLTSELGAFLQQYEVLLSWDSVDAYVKEKVIGAIAAIVQALPTEADKLAPLSLLFQFVEMDVASSMRFLEASQAKGYQASAACALKCLASMAKALETPDEVAIDLDADTHPQALFWTEGEGAPLQSQVIRTIQKLYGEMSWNSDVVEASCQVLRPGYKENIPGLFVFPTSVTVDLVMASTLETARLDYVLETAGAMLNRHSQESEFNMRHAATSFLIHVVNLVHAMEVNGAIDPEVNSSGIELAEKMIPRYLHSMIRVQNIEKLFETTLVCLKAPDLMPKRAAAHFWASFVQKHELSGEDLQIVQAAMQQYGPQLCQILAEQIGGEAARSELDIFAEPLKKLVFAQPQAKQWLANALDSEGFRSVKVGPTEKRVWLQKIMKQVRHIFMVLLLLTGDSSLRGAKGTNNAIKDFWIACRGVEFAYAS</sequence>
<dbReference type="SUPFAM" id="SSF48371">
    <property type="entry name" value="ARM repeat"/>
    <property type="match status" value="1"/>
</dbReference>
<evidence type="ECO:0000256" key="4">
    <source>
        <dbReference type="ARBA" id="ARBA00022927"/>
    </source>
</evidence>
<dbReference type="GO" id="GO:0005634">
    <property type="term" value="C:nucleus"/>
    <property type="evidence" value="ECO:0007669"/>
    <property type="project" value="UniProtKB-SubCell"/>
</dbReference>
<evidence type="ECO:0000313" key="8">
    <source>
        <dbReference type="Proteomes" id="UP001276659"/>
    </source>
</evidence>
<accession>A0AAD9Z194</accession>